<accession>A0ABR6E9S9</accession>
<dbReference type="EMBL" id="WMLF01000004">
    <property type="protein sequence ID" value="MBB1242095.1"/>
    <property type="molecule type" value="Genomic_DNA"/>
</dbReference>
<keyword evidence="2" id="KW-0489">Methyltransferase</keyword>
<gene>
    <name evidence="2" type="ORF">GL263_00660</name>
</gene>
<dbReference type="GO" id="GO:0008168">
    <property type="term" value="F:methyltransferase activity"/>
    <property type="evidence" value="ECO:0007669"/>
    <property type="project" value="UniProtKB-KW"/>
</dbReference>
<keyword evidence="2" id="KW-0808">Transferase</keyword>
<dbReference type="InterPro" id="IPR041698">
    <property type="entry name" value="Methyltransf_25"/>
</dbReference>
<protein>
    <submittedName>
        <fullName evidence="2">Methyltransferase domain-containing protein</fullName>
    </submittedName>
</protein>
<evidence type="ECO:0000259" key="1">
    <source>
        <dbReference type="Pfam" id="PF13649"/>
    </source>
</evidence>
<dbReference type="Gene3D" id="3.40.50.150">
    <property type="entry name" value="Vaccinia Virus protein VP39"/>
    <property type="match status" value="1"/>
</dbReference>
<dbReference type="SUPFAM" id="SSF53335">
    <property type="entry name" value="S-adenosyl-L-methionine-dependent methyltransferases"/>
    <property type="match status" value="1"/>
</dbReference>
<evidence type="ECO:0000313" key="3">
    <source>
        <dbReference type="Proteomes" id="UP000766698"/>
    </source>
</evidence>
<dbReference type="RefSeq" id="WP_182853527.1">
    <property type="nucleotide sequence ID" value="NZ_WMLF01000004.1"/>
</dbReference>
<proteinExistence type="predicted"/>
<feature type="domain" description="Methyltransferase" evidence="1">
    <location>
        <begin position="45"/>
        <end position="117"/>
    </location>
</feature>
<dbReference type="InterPro" id="IPR029063">
    <property type="entry name" value="SAM-dependent_MTases_sf"/>
</dbReference>
<sequence>MTTTLAHQQLLRTARDWAEIQERMLVPLYETVYERLGVGKDTRLLGLGCGSGLALLLAAARGARVVGVDTDEARLAQARMRLAPEPQWGAKSWSVQLLPGGPQELPTGRAYTLVTAFDGVADPVTLAAAAERSEVGAQVVLAGWGAAERCAASAALRVAQRPTARPDGCGWRPGGRAQLEELARRAGLEPVDAGEVDCPFGYPDVESAVRGLLSTGFYGAALQSTDEQQLAKELVETLHAYTRPDGTVWLPNLFHYVVARVRPAH</sequence>
<dbReference type="GO" id="GO:0032259">
    <property type="term" value="P:methylation"/>
    <property type="evidence" value="ECO:0007669"/>
    <property type="project" value="UniProtKB-KW"/>
</dbReference>
<keyword evidence="3" id="KW-1185">Reference proteome</keyword>
<dbReference type="Proteomes" id="UP000766698">
    <property type="component" value="Unassembled WGS sequence"/>
</dbReference>
<comment type="caution">
    <text evidence="2">The sequence shown here is derived from an EMBL/GenBank/DDBJ whole genome shotgun (WGS) entry which is preliminary data.</text>
</comment>
<evidence type="ECO:0000313" key="2">
    <source>
        <dbReference type="EMBL" id="MBB1242095.1"/>
    </source>
</evidence>
<dbReference type="Pfam" id="PF13649">
    <property type="entry name" value="Methyltransf_25"/>
    <property type="match status" value="1"/>
</dbReference>
<name>A0ABR6E9S9_9ACTN</name>
<organism evidence="2 3">
    <name type="scientific">Streptomyces durbertensis</name>
    <dbReference type="NCBI Taxonomy" id="2448886"/>
    <lineage>
        <taxon>Bacteria</taxon>
        <taxon>Bacillati</taxon>
        <taxon>Actinomycetota</taxon>
        <taxon>Actinomycetes</taxon>
        <taxon>Kitasatosporales</taxon>
        <taxon>Streptomycetaceae</taxon>
        <taxon>Streptomyces</taxon>
    </lineage>
</organism>
<reference evidence="3" key="1">
    <citation type="journal article" date="2020" name="Syst. Appl. Microbiol.">
        <title>Streptomyces alkaliterrae sp. nov., isolated from an alkaline soil, and emended descriptions of Streptomyces alkaliphilus, Streptomyces calidiresistens and Streptomyces durbertensis.</title>
        <authorList>
            <person name="Swiecimska M."/>
            <person name="Golinska P."/>
            <person name="Nouioui I."/>
            <person name="Wypij M."/>
            <person name="Rai M."/>
            <person name="Sangal V."/>
            <person name="Goodfellow M."/>
        </authorList>
    </citation>
    <scope>NUCLEOTIDE SEQUENCE [LARGE SCALE GENOMIC DNA]</scope>
    <source>
        <strain evidence="3">DSM 104538</strain>
    </source>
</reference>